<keyword evidence="4" id="KW-0819">tRNA processing</keyword>
<evidence type="ECO:0000256" key="1">
    <source>
        <dbReference type="ARBA" id="ARBA00005043"/>
    </source>
</evidence>
<organism evidence="12 13">
    <name type="scientific">Steinernema glaseri</name>
    <dbReference type="NCBI Taxonomy" id="37863"/>
    <lineage>
        <taxon>Eukaryota</taxon>
        <taxon>Metazoa</taxon>
        <taxon>Ecdysozoa</taxon>
        <taxon>Nematoda</taxon>
        <taxon>Chromadorea</taxon>
        <taxon>Rhabditida</taxon>
        <taxon>Tylenchina</taxon>
        <taxon>Panagrolaimomorpha</taxon>
        <taxon>Strongyloidoidea</taxon>
        <taxon>Steinernematidae</taxon>
        <taxon>Steinernema</taxon>
    </lineage>
</organism>
<feature type="domain" description="ELP1 first N-terminal beta-propeller" evidence="7">
    <location>
        <begin position="1"/>
        <end position="355"/>
    </location>
</feature>
<dbReference type="Pfam" id="PF23925">
    <property type="entry name" value="A-sol_ELP1"/>
    <property type="match status" value="1"/>
</dbReference>
<comment type="function">
    <text evidence="5">Component of the elongator complex which is required for multiple tRNA modifications, including mcm5U (5-methoxycarbonylmethyl uridine), mcm5s2U (5-methoxycarbonylmethyl-2-thiouridine), and ncm5U (5-carbamoylmethyl uridine). The elongator complex catalyzes formation of carboxymethyluridine in the wobble base at position 34 in tRNAs.</text>
</comment>
<dbReference type="GO" id="GO:0005634">
    <property type="term" value="C:nucleus"/>
    <property type="evidence" value="ECO:0007669"/>
    <property type="project" value="UniProtKB-SubCell"/>
</dbReference>
<dbReference type="WBParaSite" id="L893_g15618.t1">
    <property type="protein sequence ID" value="L893_g15618.t1"/>
    <property type="gene ID" value="L893_g15618"/>
</dbReference>
<proteinExistence type="inferred from homology"/>
<evidence type="ECO:0000259" key="9">
    <source>
        <dbReference type="Pfam" id="PF23878"/>
    </source>
</evidence>
<dbReference type="PANTHER" id="PTHR12747">
    <property type="entry name" value="ELONGATOR COMPLEX PROTEIN 1"/>
    <property type="match status" value="1"/>
</dbReference>
<sequence>MKNLKLSLVQQCADTPVCSTIAGAQAYCVDPGSSGHYVMLNDVVLSFNNKYEQIHEMNWSAQCPEEKIVAFDLLSDEMILCAVLKSGVVLTGRPGEDDFMIEVAQCIVEPDVYVTAAQWSPDFSTLCIATNTNILFLSRDFDLITQDELNPQRQGSAELMTVGWGSRETQFQGKVGRKAREQPNVDSIPVPVDPTKDDFSASISWHSTGEYVAVNSVDAVEDVQVRVVRIWSREGELISRCVPLAGMESCLATRPVGNLIATARRLNEKRSVCFYEKNGQRRYQFDLPTSRDRNSAGVKIDYLAWNVDASILAAYFVNEAEKLHWVDFYVVSNYKWDLKYVHECSSPLSSVFWDTERAEKFHMLTSTGEILSMSFEAAYDCEDLVAIAVDGCESRVTDLKKGTVPPPMSHSTFSTESEVIEVAGGFGLIAMLLADNSLEICKKSAEGGAGKLVSLSKFSLPKKGLCYNLQLTSEHSVSAIRCGEFYEVLQLDFSSKDLQEKLLFASEVPLVWQNVTQSSGLIIQEADGEWAQIVDGSRQPFILKRSRSGWSRKCTWIDSGKGLIELNHDHELTWNGNVLASNVGSYSVGTNFLLFITLEYQMKAIELSALGSLAPNYIAGITGRPVERGATLLSHEKGGTRVWMQMPRGNLELIHHRSLLIHRLKKLLDDHDYGTATSDMRRQRVDMNLLYDHNPEDFLEHLEDYVNAVNDADFINIFVLNMSNQDCTVTVYGDSYPGRKASKEEVKVKNVCQKLRQIILNIEDVERKHKLFTVALSCFVKESDTLIVSALSELKNLAQAAGDSGLELQKKWLLHMSYMVDAKVLFEHALATYDLGIALLIAENSEWDPKEYLPLLNGFRSYKPAAYMKFQIDLHLQRFDSALKNLSTVEGRFDECVNLIQQHSLYQPSLLIFKEHEKRREIYLLYADYLSLRRSFKEAVLLYAKCDAPEKVLDCYVNLSDHKSFMKLADELNLTQTERLPKLLKMASALEKTARWIDLADVYRCLCSEKYSKNIMEALFKGFQWSTALREFKDVHEKEVLEAVQSRAQMVENSIASWRQNLDQHSSRLKEVISNKKLLFEEWLTGERDVDNDAQSEVFSETSSILSRSSKLSRMSTASSRRRKQIDRKKRSLKPGGQYEDNALLATMKDIYSEIDNQQDEMRQLLTALVECDCLEEATNLQKSLTALIEYATKLSQSVWPSFLSFENLPGPIHELCRGEDGVIRLPPDGFLPQRMAIEPELVRPVIRQNIEWKLDILK</sequence>
<keyword evidence="3 5" id="KW-0963">Cytoplasm</keyword>
<dbReference type="InterPro" id="IPR006849">
    <property type="entry name" value="Elp1"/>
</dbReference>
<name>A0A1I7YEZ4_9BILA</name>
<dbReference type="InterPro" id="IPR056165">
    <property type="entry name" value="Beta-prop_ELP1_2nd"/>
</dbReference>
<evidence type="ECO:0000256" key="2">
    <source>
        <dbReference type="ARBA" id="ARBA00006086"/>
    </source>
</evidence>
<evidence type="ECO:0000259" key="10">
    <source>
        <dbReference type="Pfam" id="PF23925"/>
    </source>
</evidence>
<feature type="region of interest" description="Disordered" evidence="6">
    <location>
        <begin position="1111"/>
        <end position="1137"/>
    </location>
</feature>
<evidence type="ECO:0000259" key="7">
    <source>
        <dbReference type="Pfam" id="PF04762"/>
    </source>
</evidence>
<dbReference type="UniPathway" id="UPA00988"/>
<feature type="compositionally biased region" description="Basic residues" evidence="6">
    <location>
        <begin position="1120"/>
        <end position="1133"/>
    </location>
</feature>
<dbReference type="GO" id="GO:0033588">
    <property type="term" value="C:elongator holoenzyme complex"/>
    <property type="evidence" value="ECO:0007669"/>
    <property type="project" value="InterPro"/>
</dbReference>
<dbReference type="PANTHER" id="PTHR12747:SF0">
    <property type="entry name" value="ELONGATOR COMPLEX PROTEIN 1"/>
    <property type="match status" value="1"/>
</dbReference>
<dbReference type="Pfam" id="PF04762">
    <property type="entry name" value="Beta-prop_ELP1_1st"/>
    <property type="match status" value="1"/>
</dbReference>
<dbReference type="Proteomes" id="UP000095287">
    <property type="component" value="Unplaced"/>
</dbReference>
<dbReference type="AlphaFoldDB" id="A0A1I7YEZ4"/>
<evidence type="ECO:0000256" key="5">
    <source>
        <dbReference type="PIRNR" id="PIRNR017233"/>
    </source>
</evidence>
<keyword evidence="12" id="KW-1185">Reference proteome</keyword>
<evidence type="ECO:0000256" key="3">
    <source>
        <dbReference type="ARBA" id="ARBA00022490"/>
    </source>
</evidence>
<dbReference type="PIRSF" id="PIRSF017233">
    <property type="entry name" value="IKAP"/>
    <property type="match status" value="1"/>
</dbReference>
<dbReference type="SUPFAM" id="SSF69322">
    <property type="entry name" value="Tricorn protease domain 2"/>
    <property type="match status" value="1"/>
</dbReference>
<dbReference type="GO" id="GO:0005829">
    <property type="term" value="C:cytosol"/>
    <property type="evidence" value="ECO:0007669"/>
    <property type="project" value="TreeGrafter"/>
</dbReference>
<dbReference type="Pfam" id="PF23878">
    <property type="entry name" value="TPR_ELP1"/>
    <property type="match status" value="1"/>
</dbReference>
<dbReference type="Pfam" id="PF23936">
    <property type="entry name" value="HB_ELP1"/>
    <property type="match status" value="1"/>
</dbReference>
<evidence type="ECO:0000256" key="4">
    <source>
        <dbReference type="ARBA" id="ARBA00022694"/>
    </source>
</evidence>
<evidence type="ECO:0000259" key="11">
    <source>
        <dbReference type="Pfam" id="PF23936"/>
    </source>
</evidence>
<protein>
    <recommendedName>
        <fullName evidence="5">Elongator complex protein 1</fullName>
    </recommendedName>
</protein>
<evidence type="ECO:0000256" key="6">
    <source>
        <dbReference type="SAM" id="MobiDB-lite"/>
    </source>
</evidence>
<feature type="domain" description="ELP1 alpha-solenoid" evidence="10">
    <location>
        <begin position="657"/>
        <end position="858"/>
    </location>
</feature>
<evidence type="ECO:0000313" key="13">
    <source>
        <dbReference type="WBParaSite" id="L893_g15618.t1"/>
    </source>
</evidence>
<dbReference type="InterPro" id="IPR056164">
    <property type="entry name" value="Beta-prop_ELP1_1st"/>
</dbReference>
<comment type="pathway">
    <text evidence="1">tRNA modification; 5-methoxycarbonylmethyl-2-thiouridine-tRNA biosynthesis.</text>
</comment>
<comment type="subcellular location">
    <subcellularLocation>
        <location evidence="5">Cytoplasm</location>
    </subcellularLocation>
    <subcellularLocation>
        <location evidence="5">Nucleus</location>
    </subcellularLocation>
</comment>
<dbReference type="InterPro" id="IPR056166">
    <property type="entry name" value="TPR_ELP1"/>
</dbReference>
<evidence type="ECO:0000313" key="12">
    <source>
        <dbReference type="Proteomes" id="UP000095287"/>
    </source>
</evidence>
<reference evidence="13" key="1">
    <citation type="submission" date="2016-11" db="UniProtKB">
        <authorList>
            <consortium name="WormBaseParasite"/>
        </authorList>
    </citation>
    <scope>IDENTIFICATION</scope>
</reference>
<keyword evidence="5" id="KW-0539">Nucleus</keyword>
<comment type="similarity">
    <text evidence="2 5">Belongs to the ELP1/IKA1 family.</text>
</comment>
<accession>A0A1I7YEZ4</accession>
<feature type="domain" description="ELP1 three-helical bundle" evidence="11">
    <location>
        <begin position="1034"/>
        <end position="1190"/>
    </location>
</feature>
<dbReference type="GO" id="GO:0000049">
    <property type="term" value="F:tRNA binding"/>
    <property type="evidence" value="ECO:0007669"/>
    <property type="project" value="TreeGrafter"/>
</dbReference>
<dbReference type="InterPro" id="IPR056167">
    <property type="entry name" value="A-sol_ELP1"/>
</dbReference>
<evidence type="ECO:0000259" key="8">
    <source>
        <dbReference type="Pfam" id="PF23797"/>
    </source>
</evidence>
<dbReference type="GO" id="GO:0002926">
    <property type="term" value="P:tRNA wobble base 5-methoxycarbonylmethyl-2-thiouridinylation"/>
    <property type="evidence" value="ECO:0007669"/>
    <property type="project" value="TreeGrafter"/>
</dbReference>
<dbReference type="Pfam" id="PF23797">
    <property type="entry name" value="Beta-prop_ELP1_2nd"/>
    <property type="match status" value="1"/>
</dbReference>
<feature type="domain" description="ELP1 TPR" evidence="9">
    <location>
        <begin position="867"/>
        <end position="1007"/>
    </location>
</feature>
<feature type="domain" description="ELP1 N-terminal second beta-propeller" evidence="8">
    <location>
        <begin position="389"/>
        <end position="632"/>
    </location>
</feature>
<dbReference type="InterPro" id="IPR056169">
    <property type="entry name" value="HB_ELP1"/>
</dbReference>